<keyword evidence="7" id="KW-0418">Kinase</keyword>
<comment type="pathway">
    <text evidence="1">Cofactor biosynthesis; tetrahydrofolate biosynthesis; 2-amino-4-hydroxy-6-hydroxymethyl-7,8-dihydropteridine diphosphate from 7,8-dihydroneopterin triphosphate: step 4/4.</text>
</comment>
<evidence type="ECO:0000256" key="9">
    <source>
        <dbReference type="ARBA" id="ARBA00022909"/>
    </source>
</evidence>
<comment type="similarity">
    <text evidence="2">Belongs to the HPPK family.</text>
</comment>
<keyword evidence="9" id="KW-0289">Folate biosynthesis</keyword>
<protein>
    <recommendedName>
        <fullName evidence="4">2-amino-4-hydroxy-6-hydroxymethyldihydropteridine pyrophosphokinase</fullName>
        <ecNumber evidence="3">2.7.6.3</ecNumber>
    </recommendedName>
    <alternativeName>
        <fullName evidence="11">6-hydroxymethyl-7,8-dihydropterin pyrophosphokinase</fullName>
    </alternativeName>
    <alternativeName>
        <fullName evidence="12">7,8-dihydro-6-hydroxymethylpterin-pyrophosphokinase</fullName>
    </alternativeName>
</protein>
<evidence type="ECO:0000256" key="12">
    <source>
        <dbReference type="ARBA" id="ARBA00033413"/>
    </source>
</evidence>
<evidence type="ECO:0000313" key="14">
    <source>
        <dbReference type="EMBL" id="TMV15439.1"/>
    </source>
</evidence>
<keyword evidence="5 14" id="KW-0808">Transferase</keyword>
<dbReference type="Pfam" id="PF01288">
    <property type="entry name" value="HPPK"/>
    <property type="match status" value="1"/>
</dbReference>
<dbReference type="PANTHER" id="PTHR43071">
    <property type="entry name" value="2-AMINO-4-HYDROXY-6-HYDROXYMETHYLDIHYDROPTERIDINE PYROPHOSPHOKINASE"/>
    <property type="match status" value="1"/>
</dbReference>
<name>A0ABY2XEI7_9RHOB</name>
<evidence type="ECO:0000256" key="11">
    <source>
        <dbReference type="ARBA" id="ARBA00029766"/>
    </source>
</evidence>
<keyword evidence="8" id="KW-0067">ATP-binding</keyword>
<dbReference type="Proteomes" id="UP001191082">
    <property type="component" value="Unassembled WGS sequence"/>
</dbReference>
<dbReference type="CDD" id="cd00483">
    <property type="entry name" value="HPPK"/>
    <property type="match status" value="1"/>
</dbReference>
<comment type="function">
    <text evidence="10">Catalyzes the transfer of pyrophosphate from adenosine triphosphate (ATP) to 6-hydroxymethyl-7,8-dihydropterin, an enzymatic step in folate biosynthesis pathway.</text>
</comment>
<dbReference type="PANTHER" id="PTHR43071:SF1">
    <property type="entry name" value="2-AMINO-4-HYDROXY-6-HYDROXYMETHYLDIHYDROPTERIDINE PYROPHOSPHOKINASE"/>
    <property type="match status" value="1"/>
</dbReference>
<evidence type="ECO:0000256" key="1">
    <source>
        <dbReference type="ARBA" id="ARBA00005051"/>
    </source>
</evidence>
<gene>
    <name evidence="14" type="primary">folK</name>
    <name evidence="14" type="ORF">FGK64_05640</name>
</gene>
<evidence type="ECO:0000256" key="3">
    <source>
        <dbReference type="ARBA" id="ARBA00013253"/>
    </source>
</evidence>
<dbReference type="GO" id="GO:0003848">
    <property type="term" value="F:2-amino-4-hydroxy-6-hydroxymethyldihydropteridine diphosphokinase activity"/>
    <property type="evidence" value="ECO:0007669"/>
    <property type="project" value="UniProtKB-EC"/>
</dbReference>
<evidence type="ECO:0000256" key="6">
    <source>
        <dbReference type="ARBA" id="ARBA00022741"/>
    </source>
</evidence>
<evidence type="ECO:0000256" key="2">
    <source>
        <dbReference type="ARBA" id="ARBA00005810"/>
    </source>
</evidence>
<dbReference type="RefSeq" id="WP_138862784.1">
    <property type="nucleotide sequence ID" value="NZ_VCPC01000001.1"/>
</dbReference>
<evidence type="ECO:0000256" key="8">
    <source>
        <dbReference type="ARBA" id="ARBA00022840"/>
    </source>
</evidence>
<evidence type="ECO:0000259" key="13">
    <source>
        <dbReference type="PROSITE" id="PS00794"/>
    </source>
</evidence>
<organism evidence="14 15">
    <name type="scientific">Arenibacterium halophilum</name>
    <dbReference type="NCBI Taxonomy" id="2583821"/>
    <lineage>
        <taxon>Bacteria</taxon>
        <taxon>Pseudomonadati</taxon>
        <taxon>Pseudomonadota</taxon>
        <taxon>Alphaproteobacteria</taxon>
        <taxon>Rhodobacterales</taxon>
        <taxon>Paracoccaceae</taxon>
        <taxon>Arenibacterium</taxon>
    </lineage>
</organism>
<sequence>MFKNRNEIVIALGGNLPLAQHSVGSTVSCAIGAISRQVGMIRAISRFYATPCFPAGAGPDYVNAALIVENHASIPDLLASLHRIERDFGRERQERWGARTLDLDVIAAGQEIFPDPATQAGWMNLPPEARGEKAPDSAIVPHPRLQERAFVLVPMLDICPDWVHPVTGRTVAQMAAALAPGEIDAVRPI</sequence>
<comment type="caution">
    <text evidence="14">The sequence shown here is derived from an EMBL/GenBank/DDBJ whole genome shotgun (WGS) entry which is preliminary data.</text>
</comment>
<proteinExistence type="inferred from homology"/>
<reference evidence="14 15" key="1">
    <citation type="submission" date="2019-05" db="EMBL/GenBank/DDBJ databases">
        <title>Marivita sp. nov. isolated from sea sediment.</title>
        <authorList>
            <person name="Kim W."/>
        </authorList>
    </citation>
    <scope>NUCLEOTIDE SEQUENCE [LARGE SCALE GENOMIC DNA]</scope>
    <source>
        <strain evidence="14 15">CAU 1492</strain>
    </source>
</reference>
<evidence type="ECO:0000256" key="4">
    <source>
        <dbReference type="ARBA" id="ARBA00016218"/>
    </source>
</evidence>
<dbReference type="NCBIfam" id="TIGR01498">
    <property type="entry name" value="folK"/>
    <property type="match status" value="1"/>
</dbReference>
<accession>A0ABY2XEI7</accession>
<dbReference type="SUPFAM" id="SSF55083">
    <property type="entry name" value="6-hydroxymethyl-7,8-dihydropterin pyrophosphokinase, HPPK"/>
    <property type="match status" value="1"/>
</dbReference>
<evidence type="ECO:0000256" key="7">
    <source>
        <dbReference type="ARBA" id="ARBA00022777"/>
    </source>
</evidence>
<dbReference type="InterPro" id="IPR000550">
    <property type="entry name" value="Hppk"/>
</dbReference>
<evidence type="ECO:0000256" key="10">
    <source>
        <dbReference type="ARBA" id="ARBA00029409"/>
    </source>
</evidence>
<keyword evidence="15" id="KW-1185">Reference proteome</keyword>
<dbReference type="Gene3D" id="3.30.70.560">
    <property type="entry name" value="7,8-Dihydro-6-hydroxymethylpterin-pyrophosphokinase HPPK"/>
    <property type="match status" value="1"/>
</dbReference>
<dbReference type="InterPro" id="IPR035907">
    <property type="entry name" value="Hppk_sf"/>
</dbReference>
<dbReference type="PROSITE" id="PS51257">
    <property type="entry name" value="PROKAR_LIPOPROTEIN"/>
    <property type="match status" value="1"/>
</dbReference>
<evidence type="ECO:0000256" key="5">
    <source>
        <dbReference type="ARBA" id="ARBA00022679"/>
    </source>
</evidence>
<evidence type="ECO:0000313" key="15">
    <source>
        <dbReference type="Proteomes" id="UP001191082"/>
    </source>
</evidence>
<dbReference type="EC" id="2.7.6.3" evidence="3"/>
<dbReference type="EMBL" id="VCPC01000001">
    <property type="protein sequence ID" value="TMV15439.1"/>
    <property type="molecule type" value="Genomic_DNA"/>
</dbReference>
<keyword evidence="6" id="KW-0547">Nucleotide-binding</keyword>
<dbReference type="PROSITE" id="PS00794">
    <property type="entry name" value="HPPK"/>
    <property type="match status" value="1"/>
</dbReference>
<feature type="domain" description="7,8-dihydro-6-hydroxymethylpterin-pyrophosphokinase" evidence="13">
    <location>
        <begin position="95"/>
        <end position="106"/>
    </location>
</feature>